<evidence type="ECO:0000313" key="4">
    <source>
        <dbReference type="Proteomes" id="UP000324176"/>
    </source>
</evidence>
<dbReference type="InterPro" id="IPR010982">
    <property type="entry name" value="Lambda_DNA-bd_dom_sf"/>
</dbReference>
<reference evidence="1 3" key="2">
    <citation type="journal article" date="2016" name="Genome Announc.">
        <title>Genome Sequence of Nitrosomonas communis Strain Nm2, a Mesophilic Ammonia-Oxidizing Bacterium Isolated from Mediterranean Soil.</title>
        <authorList>
            <person name="Kozlowski J.A."/>
            <person name="Kits K.D."/>
            <person name="Stein L.Y."/>
        </authorList>
    </citation>
    <scope>NUCLEOTIDE SEQUENCE [LARGE SCALE GENOMIC DNA]</scope>
    <source>
        <strain evidence="1 3">Nm2</strain>
    </source>
</reference>
<evidence type="ECO:0000313" key="2">
    <source>
        <dbReference type="EMBL" id="TYP83907.1"/>
    </source>
</evidence>
<sequence length="108" mass="12018">MWRDLLNAAVAASSKTQVAAHLGVSRTAVSLVVHGKYPADTRHIASRVLEVYGRIPCPHLGKEINQAECRSYHSSQPPTSSPRAMKHWRACQSCKYNEATRHNLRSNP</sequence>
<reference evidence="2 4" key="3">
    <citation type="submission" date="2019-07" db="EMBL/GenBank/DDBJ databases">
        <title>Active sludge and wastewater microbial communities from Klosterneuburg, Austria.</title>
        <authorList>
            <person name="Wagner M."/>
        </authorList>
    </citation>
    <scope>NUCLEOTIDE SEQUENCE [LARGE SCALE GENOMIC DNA]</scope>
    <source>
        <strain evidence="2 4">Nm2</strain>
    </source>
</reference>
<dbReference type="GO" id="GO:0003677">
    <property type="term" value="F:DNA binding"/>
    <property type="evidence" value="ECO:0007669"/>
    <property type="project" value="InterPro"/>
</dbReference>
<dbReference type="RefSeq" id="WP_046848973.1">
    <property type="nucleotide sequence ID" value="NZ_CP011451.1"/>
</dbReference>
<accession>A0A0F7KDQ1</accession>
<dbReference type="EMBL" id="VNHT01000040">
    <property type="protein sequence ID" value="TYP83907.1"/>
    <property type="molecule type" value="Genomic_DNA"/>
</dbReference>
<keyword evidence="3" id="KW-1185">Reference proteome</keyword>
<gene>
    <name evidence="1" type="ORF">AAW31_02160</name>
    <name evidence="2" type="ORF">BCL69_104033</name>
</gene>
<reference evidence="3" key="1">
    <citation type="submission" date="2015-05" db="EMBL/GenBank/DDBJ databases">
        <title>Draft genome of Nitrosomonas communis strain Nm2.</title>
        <authorList>
            <person name="Kozlowski J.A."/>
            <person name="Kits K.D."/>
            <person name="Stein L.Y."/>
        </authorList>
    </citation>
    <scope>NUCLEOTIDE SEQUENCE [LARGE SCALE GENOMIC DNA]</scope>
    <source>
        <strain evidence="3">Nm2</strain>
    </source>
</reference>
<dbReference type="PATRIC" id="fig|44574.3.peg.517"/>
<dbReference type="EMBL" id="CP011451">
    <property type="protein sequence ID" value="AKH36874.1"/>
    <property type="molecule type" value="Genomic_DNA"/>
</dbReference>
<dbReference type="Gene3D" id="1.10.260.40">
    <property type="entry name" value="lambda repressor-like DNA-binding domains"/>
    <property type="match status" value="1"/>
</dbReference>
<dbReference type="Proteomes" id="UP000324176">
    <property type="component" value="Unassembled WGS sequence"/>
</dbReference>
<protein>
    <submittedName>
        <fullName evidence="1">Uncharacterized protein</fullName>
    </submittedName>
</protein>
<proteinExistence type="predicted"/>
<dbReference type="Proteomes" id="UP000034156">
    <property type="component" value="Chromosome"/>
</dbReference>
<dbReference type="OrthoDB" id="7358102at2"/>
<name>A0A0F7KDQ1_9PROT</name>
<organism evidence="1 3">
    <name type="scientific">Nitrosomonas communis</name>
    <dbReference type="NCBI Taxonomy" id="44574"/>
    <lineage>
        <taxon>Bacteria</taxon>
        <taxon>Pseudomonadati</taxon>
        <taxon>Pseudomonadota</taxon>
        <taxon>Betaproteobacteria</taxon>
        <taxon>Nitrosomonadales</taxon>
        <taxon>Nitrosomonadaceae</taxon>
        <taxon>Nitrosomonas</taxon>
    </lineage>
</organism>
<evidence type="ECO:0000313" key="1">
    <source>
        <dbReference type="EMBL" id="AKH36874.1"/>
    </source>
</evidence>
<dbReference type="AlphaFoldDB" id="A0A0F7KDQ1"/>
<dbReference type="KEGG" id="nco:AAW31_02160"/>
<evidence type="ECO:0000313" key="3">
    <source>
        <dbReference type="Proteomes" id="UP000034156"/>
    </source>
</evidence>